<dbReference type="PANTHER" id="PTHR43194:SF2">
    <property type="entry name" value="PEROXISOMAL MEMBRANE PROTEIN LPX1"/>
    <property type="match status" value="1"/>
</dbReference>
<dbReference type="Pfam" id="PF12146">
    <property type="entry name" value="Hydrolase_4"/>
    <property type="match status" value="1"/>
</dbReference>
<evidence type="ECO:0000259" key="1">
    <source>
        <dbReference type="Pfam" id="PF12146"/>
    </source>
</evidence>
<keyword evidence="3" id="KW-1185">Reference proteome</keyword>
<dbReference type="Gene3D" id="3.40.50.1820">
    <property type="entry name" value="alpha/beta hydrolase"/>
    <property type="match status" value="1"/>
</dbReference>
<dbReference type="InterPro" id="IPR029058">
    <property type="entry name" value="AB_hydrolase_fold"/>
</dbReference>
<protein>
    <submittedName>
        <fullName evidence="2">Alpha/beta fold hydrolase</fullName>
    </submittedName>
</protein>
<comment type="caution">
    <text evidence="2">The sequence shown here is derived from an EMBL/GenBank/DDBJ whole genome shotgun (WGS) entry which is preliminary data.</text>
</comment>
<evidence type="ECO:0000313" key="3">
    <source>
        <dbReference type="Proteomes" id="UP000325302"/>
    </source>
</evidence>
<organism evidence="2 3">
    <name type="scientific">Nitrincola tapanii</name>
    <dbReference type="NCBI Taxonomy" id="1708751"/>
    <lineage>
        <taxon>Bacteria</taxon>
        <taxon>Pseudomonadati</taxon>
        <taxon>Pseudomonadota</taxon>
        <taxon>Gammaproteobacteria</taxon>
        <taxon>Oceanospirillales</taxon>
        <taxon>Oceanospirillaceae</taxon>
        <taxon>Nitrincola</taxon>
    </lineage>
</organism>
<dbReference type="InterPro" id="IPR022742">
    <property type="entry name" value="Hydrolase_4"/>
</dbReference>
<dbReference type="InterPro" id="IPR000073">
    <property type="entry name" value="AB_hydrolase_1"/>
</dbReference>
<keyword evidence="2" id="KW-0378">Hydrolase</keyword>
<dbReference type="Proteomes" id="UP000325302">
    <property type="component" value="Unassembled WGS sequence"/>
</dbReference>
<dbReference type="AlphaFoldDB" id="A0A5A9W1N5"/>
<dbReference type="PRINTS" id="PR00111">
    <property type="entry name" value="ABHYDROLASE"/>
</dbReference>
<dbReference type="OrthoDB" id="5297561at2"/>
<proteinExistence type="predicted"/>
<evidence type="ECO:0000313" key="2">
    <source>
        <dbReference type="EMBL" id="KAA0874492.1"/>
    </source>
</evidence>
<accession>A0A5A9W1N5</accession>
<dbReference type="GO" id="GO:0016787">
    <property type="term" value="F:hydrolase activity"/>
    <property type="evidence" value="ECO:0007669"/>
    <property type="project" value="UniProtKB-KW"/>
</dbReference>
<dbReference type="PANTHER" id="PTHR43194">
    <property type="entry name" value="HYDROLASE ALPHA/BETA FOLD FAMILY"/>
    <property type="match status" value="1"/>
</dbReference>
<dbReference type="InterPro" id="IPR050228">
    <property type="entry name" value="Carboxylesterase_BioH"/>
</dbReference>
<sequence>MNSQCFYPGGSADSLREDPKQRQRLREKLGLLPFLAEREVLCLGPHGIHCEVYSQDPSAPVILFLPGIGTYSELYAEVLAGIARQGFTLVGIDVRGHGYSGGARGEYRVDQVVDDLRQVLDCLQQRFTGPVGIYGYSIGGLLALALAEQEPRIQSLLCGTLLVTEMPPDVLHSFGWAWTWSSALFFPGLSLPMRTFIDYDRLLAGHPASEEINKDPRVVFDYPLGTLSSLFTHRCGALQQAYPFQACILQGDRDEVLGLEYTERVIAGMTHPFQLRVLPGEGHMIPWDNPPLLIQAVADWFHQTLPQADTSLASA</sequence>
<dbReference type="EMBL" id="SMRS01000006">
    <property type="protein sequence ID" value="KAA0874492.1"/>
    <property type="molecule type" value="Genomic_DNA"/>
</dbReference>
<reference evidence="2 3" key="1">
    <citation type="submission" date="2019-03" db="EMBL/GenBank/DDBJ databases">
        <title>Nitrincola sp. nov. isolated from an Indian soda lake.</title>
        <authorList>
            <person name="Joshi A."/>
            <person name="Thite S.V."/>
            <person name="Joseph N."/>
            <person name="Dhotre D."/>
            <person name="Moorthy M."/>
            <person name="Shouche Y.S."/>
        </authorList>
    </citation>
    <scope>NUCLEOTIDE SEQUENCE [LARGE SCALE GENOMIC DNA]</scope>
    <source>
        <strain evidence="2 3">MEB193</strain>
    </source>
</reference>
<name>A0A5A9W1N5_9GAMM</name>
<feature type="domain" description="Serine aminopeptidase S33" evidence="1">
    <location>
        <begin position="60"/>
        <end position="286"/>
    </location>
</feature>
<gene>
    <name evidence="2" type="ORF">E1H14_09495</name>
</gene>
<dbReference type="SUPFAM" id="SSF53474">
    <property type="entry name" value="alpha/beta-Hydrolases"/>
    <property type="match status" value="1"/>
</dbReference>
<dbReference type="RefSeq" id="WP_149391224.1">
    <property type="nucleotide sequence ID" value="NZ_SMRS01000006.1"/>
</dbReference>